<evidence type="ECO:0000259" key="3">
    <source>
        <dbReference type="Pfam" id="PF22939"/>
    </source>
</evidence>
<feature type="repeat" description="ANK" evidence="2">
    <location>
        <begin position="960"/>
        <end position="992"/>
    </location>
</feature>
<reference evidence="5" key="1">
    <citation type="submission" date="2011-11" db="EMBL/GenBank/DDBJ databases">
        <title>The Genome Sequence of Fusarium oxysporum PHW808.</title>
        <authorList>
            <consortium name="The Broad Institute Genome Sequencing Platform"/>
            <person name="Ma L.-J."/>
            <person name="Gale L.R."/>
            <person name="Schwartz D.C."/>
            <person name="Zhou S."/>
            <person name="Corby-Kistler H."/>
            <person name="Young S.K."/>
            <person name="Zeng Q."/>
            <person name="Gargeya S."/>
            <person name="Fitzgerald M."/>
            <person name="Haas B."/>
            <person name="Abouelleil A."/>
            <person name="Alvarado L."/>
            <person name="Arachchi H.M."/>
            <person name="Berlin A."/>
            <person name="Brown A."/>
            <person name="Chapman S.B."/>
            <person name="Chen Z."/>
            <person name="Dunbar C."/>
            <person name="Freedman E."/>
            <person name="Gearin G."/>
            <person name="Goldberg J."/>
            <person name="Griggs A."/>
            <person name="Gujja S."/>
            <person name="Heiman D."/>
            <person name="Howarth C."/>
            <person name="Larson L."/>
            <person name="Lui A."/>
            <person name="MacDonald P.J.P."/>
            <person name="Montmayeur A."/>
            <person name="Murphy C."/>
            <person name="Neiman D."/>
            <person name="Pearson M."/>
            <person name="Priest M."/>
            <person name="Roberts A."/>
            <person name="Saif S."/>
            <person name="Shea T."/>
            <person name="Shenoy N."/>
            <person name="Sisk P."/>
            <person name="Stolte C."/>
            <person name="Sykes S."/>
            <person name="Wortman J."/>
            <person name="Nusbaum C."/>
            <person name="Birren B."/>
        </authorList>
    </citation>
    <scope>NUCLEOTIDE SEQUENCE [LARGE SCALE GENOMIC DNA]</scope>
    <source>
        <strain evidence="5">54008</strain>
    </source>
</reference>
<dbReference type="InterPro" id="IPR027417">
    <property type="entry name" value="P-loop_NTPase"/>
</dbReference>
<evidence type="ECO:0000256" key="2">
    <source>
        <dbReference type="PROSITE-ProRule" id="PRU00023"/>
    </source>
</evidence>
<dbReference type="PRINTS" id="PR01415">
    <property type="entry name" value="ANKYRIN"/>
</dbReference>
<dbReference type="EMBL" id="KK034020">
    <property type="protein sequence ID" value="EXL64581.1"/>
    <property type="molecule type" value="Genomic_DNA"/>
</dbReference>
<proteinExistence type="predicted"/>
<evidence type="ECO:0000313" key="5">
    <source>
        <dbReference type="EMBL" id="EXL64581.1"/>
    </source>
</evidence>
<name>X0GXK8_FUSOX</name>
<feature type="repeat" description="ANK" evidence="2">
    <location>
        <begin position="881"/>
        <end position="913"/>
    </location>
</feature>
<dbReference type="Proteomes" id="UP000030676">
    <property type="component" value="Unassembled WGS sequence"/>
</dbReference>
<dbReference type="OrthoDB" id="20872at2759"/>
<gene>
    <name evidence="5" type="ORF">FOPG_19163</name>
</gene>
<reference evidence="5" key="2">
    <citation type="submission" date="2014-03" db="EMBL/GenBank/DDBJ databases">
        <title>The Genome Annotation of Fusarium oxysporum PHW808.</title>
        <authorList>
            <consortium name="The Broad Institute Genomics Platform"/>
            <person name="Ma L.-J."/>
            <person name="Corby-Kistler H."/>
            <person name="Broz K."/>
            <person name="Gale L.R."/>
            <person name="Jonkers W."/>
            <person name="O'Donnell K."/>
            <person name="Ploetz R."/>
            <person name="Steinberg C."/>
            <person name="Schwartz D.C."/>
            <person name="VanEtten H."/>
            <person name="Zhou S."/>
            <person name="Young S.K."/>
            <person name="Zeng Q."/>
            <person name="Gargeya S."/>
            <person name="Fitzgerald M."/>
            <person name="Abouelleil A."/>
            <person name="Alvarado L."/>
            <person name="Chapman S.B."/>
            <person name="Gainer-Dewar J."/>
            <person name="Goldberg J."/>
            <person name="Griggs A."/>
            <person name="Gujja S."/>
            <person name="Hansen M."/>
            <person name="Howarth C."/>
            <person name="Imamovic A."/>
            <person name="Ireland A."/>
            <person name="Larimer J."/>
            <person name="McCowan C."/>
            <person name="Murphy C."/>
            <person name="Pearson M."/>
            <person name="Poon T.W."/>
            <person name="Priest M."/>
            <person name="Roberts A."/>
            <person name="Saif S."/>
            <person name="Shea T."/>
            <person name="Sykes S."/>
            <person name="Wortman J."/>
            <person name="Nusbaum C."/>
            <person name="Birren B."/>
        </authorList>
    </citation>
    <scope>NUCLEOTIDE SEQUENCE</scope>
    <source>
        <strain evidence="5">54008</strain>
    </source>
</reference>
<dbReference type="InterPro" id="IPR056884">
    <property type="entry name" value="NPHP3-like_N"/>
</dbReference>
<feature type="repeat" description="ANK" evidence="2">
    <location>
        <begin position="747"/>
        <end position="779"/>
    </location>
</feature>
<dbReference type="SMART" id="SM00248">
    <property type="entry name" value="ANK"/>
    <property type="match status" value="11"/>
</dbReference>
<keyword evidence="2" id="KW-0040">ANK repeat</keyword>
<evidence type="ECO:0000256" key="1">
    <source>
        <dbReference type="ARBA" id="ARBA00022737"/>
    </source>
</evidence>
<dbReference type="PROSITE" id="PS50297">
    <property type="entry name" value="ANK_REP_REGION"/>
    <property type="match status" value="6"/>
</dbReference>
<dbReference type="Pfam" id="PF12796">
    <property type="entry name" value="Ank_2"/>
    <property type="match status" value="4"/>
</dbReference>
<dbReference type="PANTHER" id="PTHR10039">
    <property type="entry name" value="AMELOGENIN"/>
    <property type="match status" value="1"/>
</dbReference>
<feature type="domain" description="Nephrocystin 3-like N-terminal" evidence="4">
    <location>
        <begin position="176"/>
        <end position="343"/>
    </location>
</feature>
<feature type="repeat" description="ANK" evidence="2">
    <location>
        <begin position="705"/>
        <end position="737"/>
    </location>
</feature>
<feature type="repeat" description="ANK" evidence="2">
    <location>
        <begin position="927"/>
        <end position="959"/>
    </location>
</feature>
<feature type="domain" description="GPI inositol-deacylase winged helix" evidence="3">
    <location>
        <begin position="468"/>
        <end position="543"/>
    </location>
</feature>
<dbReference type="InterPro" id="IPR036770">
    <property type="entry name" value="Ankyrin_rpt-contain_sf"/>
</dbReference>
<dbReference type="Pfam" id="PF22939">
    <property type="entry name" value="WHD_GPIID"/>
    <property type="match status" value="1"/>
</dbReference>
<accession>X0GXK8</accession>
<keyword evidence="1" id="KW-0677">Repeat</keyword>
<evidence type="ECO:0000259" key="4">
    <source>
        <dbReference type="Pfam" id="PF24883"/>
    </source>
</evidence>
<sequence>MSFGFGVGDIIKAVELCHKLRRDFAEAPRQFQEINEEIRNLSIVLGDVDVCISNEQLSDKDRQDLAQTARECRNILDDLADIASRNQVLPNRSSADGAKRVWKRLKWNTDDVRDIRGRISSNVALLNAFHHRIARNNTAKLLQHTKDEELQKVLDWLCPADYGAQQSDLIARWQPNTGQWLLNSPEFQHWLDTPSATLFCPGIPGAGKTIMTSVVVDHLLSRPEHVGAVGIAYIYFNFRRTEEQTFTHLIASLVKQLARQRPCAGEELKSMYTTYSRGNTRPPTGEIVKILHAIAALPSFSRIFVVVDALDECQSSGNLGAKFLSELFRLQHKRRVNLFATSRFIPEIQNAFNDNGAIQVDIRASDNDIHTYIVSVLSMMPGCVRRSSQLQSEIITTILGAVNGMFLLAQIYATSLEDKLTTKAVKRTLSYFREQGSRSRIGEEAKLLALSHAYDQALERIQNQRPGRRELAQKALMWIVYARRPLTTVELTHALAIDETQMVLEEDNIPELEDIVSVCNGLLVVDEESKIARLVHYTTQQYFEQKRECWFPNAEWTVAKACLATLMTAEWPLASLQLYGAEHWGHHLSSAPICTQRKRQVIEFLQLDNLAEFFTPSMAWGISEALALHCGDRDGFEVNGLHIAAHFGLSEAIDELLAAETNPSALDIEDSYHRPPIFYAIRSGNQDAVRVLIRHGAKVEFETPWGLTPLAVAAKYGHGNIAQIMIDNGAQVDHASAVWWPFYRRTCKYTALSIAADGGYVETVRLLLANGADIEYENKMGEMAIFVAATAGHVEVMQLLVENGADIESANRFMTTPLMQACRYRNHEAVKLLIRCGANVERVNNDDETAMSIAVTNGDEPILIALLEAGARFDDGSFFDKTNTPLRRAAKQGHVDMVRLLLSKGAVVEANYKFVYRHTSASEPRTPGFTPLLEAAYWGHASVSSVLLDCNANIEAKDTSGLTPLLVAASQERYEVMKVLVDRGADIHARDVTSRNALYIVWSKRRSKEVAKLLLIKGAKLRRRWERRALTDWLNDTICHNKGP</sequence>
<dbReference type="HOGENOM" id="CLU_000288_34_23_1"/>
<feature type="repeat" description="ANK" evidence="2">
    <location>
        <begin position="813"/>
        <end position="845"/>
    </location>
</feature>
<dbReference type="PROSITE" id="PS50088">
    <property type="entry name" value="ANK_REPEAT"/>
    <property type="match status" value="8"/>
</dbReference>
<feature type="repeat" description="ANK" evidence="2">
    <location>
        <begin position="672"/>
        <end position="704"/>
    </location>
</feature>
<organism evidence="5">
    <name type="scientific">Fusarium oxysporum f. sp. conglutinans race 2 54008</name>
    <dbReference type="NCBI Taxonomy" id="1089457"/>
    <lineage>
        <taxon>Eukaryota</taxon>
        <taxon>Fungi</taxon>
        <taxon>Dikarya</taxon>
        <taxon>Ascomycota</taxon>
        <taxon>Pezizomycotina</taxon>
        <taxon>Sordariomycetes</taxon>
        <taxon>Hypocreomycetidae</taxon>
        <taxon>Hypocreales</taxon>
        <taxon>Nectriaceae</taxon>
        <taxon>Fusarium</taxon>
        <taxon>Fusarium oxysporum species complex</taxon>
    </lineage>
</organism>
<dbReference type="Gene3D" id="1.25.40.20">
    <property type="entry name" value="Ankyrin repeat-containing domain"/>
    <property type="match status" value="1"/>
</dbReference>
<dbReference type="SUPFAM" id="SSF48403">
    <property type="entry name" value="Ankyrin repeat"/>
    <property type="match status" value="1"/>
</dbReference>
<dbReference type="Gene3D" id="3.40.50.300">
    <property type="entry name" value="P-loop containing nucleotide triphosphate hydrolases"/>
    <property type="match status" value="1"/>
</dbReference>
<dbReference type="AlphaFoldDB" id="X0GXK8"/>
<dbReference type="PANTHER" id="PTHR10039:SF15">
    <property type="entry name" value="NACHT DOMAIN-CONTAINING PROTEIN"/>
    <property type="match status" value="1"/>
</dbReference>
<dbReference type="InterPro" id="IPR002110">
    <property type="entry name" value="Ankyrin_rpt"/>
</dbReference>
<dbReference type="Pfam" id="PF24883">
    <property type="entry name" value="NPHP3_N"/>
    <property type="match status" value="1"/>
</dbReference>
<dbReference type="InterPro" id="IPR054471">
    <property type="entry name" value="GPIID_WHD"/>
</dbReference>
<protein>
    <submittedName>
        <fullName evidence="5">Uncharacterized protein</fullName>
    </submittedName>
</protein>
<feature type="repeat" description="ANK" evidence="2">
    <location>
        <begin position="780"/>
        <end position="812"/>
    </location>
</feature>